<gene>
    <name evidence="1" type="ORF">HA336_00855</name>
</gene>
<protein>
    <submittedName>
        <fullName evidence="1">Uncharacterized protein</fullName>
    </submittedName>
</protein>
<organism evidence="1 2">
    <name type="scientific">Methanopyrus kandleri</name>
    <dbReference type="NCBI Taxonomy" id="2320"/>
    <lineage>
        <taxon>Archaea</taxon>
        <taxon>Methanobacteriati</taxon>
        <taxon>Methanobacteriota</taxon>
        <taxon>Methanomada group</taxon>
        <taxon>Methanopyri</taxon>
        <taxon>Methanopyrales</taxon>
        <taxon>Methanopyraceae</taxon>
        <taxon>Methanopyrus</taxon>
    </lineage>
</organism>
<dbReference type="Proteomes" id="UP000619545">
    <property type="component" value="Unassembled WGS sequence"/>
</dbReference>
<dbReference type="GeneID" id="41583421"/>
<evidence type="ECO:0000313" key="1">
    <source>
        <dbReference type="EMBL" id="HII69765.1"/>
    </source>
</evidence>
<accession>A0A832T195</accession>
<evidence type="ECO:0000313" key="2">
    <source>
        <dbReference type="Proteomes" id="UP000619545"/>
    </source>
</evidence>
<name>A0A832T195_9EURY</name>
<dbReference type="EMBL" id="DUJS01000001">
    <property type="protein sequence ID" value="HII69765.1"/>
    <property type="molecule type" value="Genomic_DNA"/>
</dbReference>
<dbReference type="AlphaFoldDB" id="A0A832T195"/>
<reference evidence="1" key="1">
    <citation type="journal article" date="2020" name="bioRxiv">
        <title>A rank-normalized archaeal taxonomy based on genome phylogeny resolves widespread incomplete and uneven classifications.</title>
        <authorList>
            <person name="Rinke C."/>
            <person name="Chuvochina M."/>
            <person name="Mussig A.J."/>
            <person name="Chaumeil P.-A."/>
            <person name="Waite D.W."/>
            <person name="Whitman W.B."/>
            <person name="Parks D.H."/>
            <person name="Hugenholtz P."/>
        </authorList>
    </citation>
    <scope>NUCLEOTIDE SEQUENCE</scope>
    <source>
        <strain evidence="1">UBA8853</strain>
    </source>
</reference>
<proteinExistence type="predicted"/>
<sequence>MARELRTLGYETLEEQLRLMFGEDVEIEEENDRVIVRIRACPFCAVRELLEGDVKDVVCVVIGLLEDVFGGVVTEYQRLGERGCEIVVSRE</sequence>
<dbReference type="RefSeq" id="WP_148679711.1">
    <property type="nucleotide sequence ID" value="NZ_DUJS01000001.1"/>
</dbReference>
<comment type="caution">
    <text evidence="1">The sequence shown here is derived from an EMBL/GenBank/DDBJ whole genome shotgun (WGS) entry which is preliminary data.</text>
</comment>